<sequence length="457" mass="54038">MKTPVVIYQLTSSGYSLKLYPSKTRYILEVGNKKQKIPIRFNFNLGVLIGFGVPKFLIKRFIENSKGLRRQFESKLPREFINFTRIASIPIFGDYGNEIVRFKYLPASIIIRFFEDEKLRKEIIDFPFLKYLLLHLAEMERLGKKSNFGLRLSDANEKWHNWKAYLSYDGKLSTGLYEFISQNNIDTLREQEWFRLLSLVKFGKIPEKFFKYENPLNVYFLLGFSRFYKNLGLIFYELAENSNPSSYHFEKDYKEYMNRKEKQRYLRLFASGLCISILKNSKIKNYDFLDNLNYKVLQKIQKNFGKLTQKMLIPVFDKKIPVHGFRCIRTLNELIGYGFIYNNCLAKDIVPERTIFLFDGSVMFVKNIPDSKESVLLCLNVKEKTIVCIASLSNKLNLHVARVCFKLWKSGYSTYDCKLMNRFPSFRYLLINVFDNCSKIKSNFKKIEGWKNKLTFG</sequence>
<protein>
    <recommendedName>
        <fullName evidence="5">Homing endonuclease LAGLIDADG domain-containing protein</fullName>
    </recommendedName>
</protein>
<gene>
    <name evidence="1" type="ORF">ND861_09440</name>
    <name evidence="2" type="ORF">ND862_10225</name>
</gene>
<accession>A0AAW5VN67</accession>
<dbReference type="EMBL" id="JAMQPL010000003">
    <property type="protein sequence ID" value="MCW7530590.1"/>
    <property type="molecule type" value="Genomic_DNA"/>
</dbReference>
<dbReference type="EMBL" id="JAMQPM010000003">
    <property type="protein sequence ID" value="MCW7526566.1"/>
    <property type="molecule type" value="Genomic_DNA"/>
</dbReference>
<dbReference type="AlphaFoldDB" id="A0AAW5VN67"/>
<keyword evidence="4" id="KW-1185">Reference proteome</keyword>
<dbReference type="RefSeq" id="WP_265351957.1">
    <property type="nucleotide sequence ID" value="NZ_JAMQPL010000003.1"/>
</dbReference>
<comment type="caution">
    <text evidence="2">The sequence shown here is derived from an EMBL/GenBank/DDBJ whole genome shotgun (WGS) entry which is preliminary data.</text>
</comment>
<dbReference type="Proteomes" id="UP001208540">
    <property type="component" value="Unassembled WGS sequence"/>
</dbReference>
<proteinExistence type="predicted"/>
<evidence type="ECO:0000313" key="2">
    <source>
        <dbReference type="EMBL" id="MCW7530590.1"/>
    </source>
</evidence>
<evidence type="ECO:0000313" key="3">
    <source>
        <dbReference type="Proteomes" id="UP001208540"/>
    </source>
</evidence>
<organism evidence="2 3">
    <name type="scientific">Leptospira soteropolitanensis</name>
    <dbReference type="NCBI Taxonomy" id="2950025"/>
    <lineage>
        <taxon>Bacteria</taxon>
        <taxon>Pseudomonadati</taxon>
        <taxon>Spirochaetota</taxon>
        <taxon>Spirochaetia</taxon>
        <taxon>Leptospirales</taxon>
        <taxon>Leptospiraceae</taxon>
        <taxon>Leptospira</taxon>
    </lineage>
</organism>
<dbReference type="Proteomes" id="UP001208912">
    <property type="component" value="Unassembled WGS sequence"/>
</dbReference>
<evidence type="ECO:0008006" key="5">
    <source>
        <dbReference type="Google" id="ProtNLM"/>
    </source>
</evidence>
<name>A0AAW5VN67_9LEPT</name>
<reference evidence="2 4" key="1">
    <citation type="submission" date="2022-06" db="EMBL/GenBank/DDBJ databases">
        <title>Leptospira isolates from biofilms formed at urban environments.</title>
        <authorList>
            <person name="Ribeiro P.S."/>
            <person name="Sousa T."/>
            <person name="Carvalho N."/>
            <person name="Aburjaile F."/>
            <person name="Neves F."/>
            <person name="Oliveira D."/>
            <person name="Blanco L."/>
            <person name="Lima J."/>
            <person name="Costa F."/>
            <person name="Brenig B."/>
            <person name="Soares S."/>
            <person name="Ramos R."/>
            <person name="Goes-Neto A."/>
            <person name="Matiuzzi M."/>
            <person name="Azevedo V."/>
            <person name="Ristow P."/>
        </authorList>
    </citation>
    <scope>NUCLEOTIDE SEQUENCE</scope>
    <source>
        <strain evidence="1 4">VSF19</strain>
        <strain evidence="2">VSF20</strain>
    </source>
</reference>
<evidence type="ECO:0000313" key="1">
    <source>
        <dbReference type="EMBL" id="MCW7526566.1"/>
    </source>
</evidence>
<evidence type="ECO:0000313" key="4">
    <source>
        <dbReference type="Proteomes" id="UP001208912"/>
    </source>
</evidence>